<sequence>MPIRDWWIPLYLFACLVLGGASNGGFLANGVLQSLGAILIGWALWAPSASPRDASARALAWLLIAAVLLILLQFVPLPEALWALPAGRTELAAEGAAIGVDYSPLLWGLLPYEAVKSAVWLVPALALALAMLRRPDWRPQHLAWAIVAAMVMSVILGAIQLGQGEGSPVYFYAITNVGSTVGFFANSNHLATLLLVSLPSISALIAYQLKVGSEEFKLPFLAMGIGLIVLALTGIVVNGSLAGWSLAGPVLAASAMILVPRSSLRKASLILLPLILAGGMSWMLLTDEGAQLLKLEEVQSANGSRQQIWVTTIQAVGDHLPLGSGLGTFTEVYPRYEDPAMIQSAYINHAHNDYLELLLELGIAGMPLFVAFLAWWTRNFVRIWLNEAASPFAVAGAISSGTILIHSVVDYPLRTAAVSSIFALSLCLMVLPPARLLLSRDTAKGRSERPTEPA</sequence>
<dbReference type="GO" id="GO:0016874">
    <property type="term" value="F:ligase activity"/>
    <property type="evidence" value="ECO:0007669"/>
    <property type="project" value="UniProtKB-KW"/>
</dbReference>
<dbReference type="AlphaFoldDB" id="A0A6I4US29"/>
<feature type="transmembrane region" description="Helical" evidence="5">
    <location>
        <begin position="183"/>
        <end position="206"/>
    </location>
</feature>
<feature type="transmembrane region" description="Helical" evidence="5">
    <location>
        <begin position="357"/>
        <end position="376"/>
    </location>
</feature>
<accession>A0A6I4US29</accession>
<feature type="transmembrane region" description="Helical" evidence="5">
    <location>
        <begin position="144"/>
        <end position="163"/>
    </location>
</feature>
<keyword evidence="3 5" id="KW-1133">Transmembrane helix</keyword>
<gene>
    <name evidence="7" type="ORF">FHS52_003186</name>
    <name evidence="8" type="ORF">GRI59_15315</name>
</gene>
<feature type="transmembrane region" description="Helical" evidence="5">
    <location>
        <begin position="218"/>
        <end position="236"/>
    </location>
</feature>
<dbReference type="Proteomes" id="UP000548685">
    <property type="component" value="Unassembled WGS sequence"/>
</dbReference>
<evidence type="ECO:0000256" key="3">
    <source>
        <dbReference type="ARBA" id="ARBA00022989"/>
    </source>
</evidence>
<dbReference type="OrthoDB" id="7628239at2"/>
<evidence type="ECO:0000313" key="10">
    <source>
        <dbReference type="Proteomes" id="UP000548685"/>
    </source>
</evidence>
<dbReference type="Proteomes" id="UP000430021">
    <property type="component" value="Unassembled WGS sequence"/>
</dbReference>
<name>A0A6I4US29_9SPHN</name>
<comment type="subcellular location">
    <subcellularLocation>
        <location evidence="1">Membrane</location>
        <topology evidence="1">Multi-pass membrane protein</topology>
    </subcellularLocation>
</comment>
<feature type="transmembrane region" description="Helical" evidence="5">
    <location>
        <begin position="58"/>
        <end position="75"/>
    </location>
</feature>
<keyword evidence="4 5" id="KW-0472">Membrane</keyword>
<comment type="caution">
    <text evidence="8">The sequence shown here is derived from an EMBL/GenBank/DDBJ whole genome shotgun (WGS) entry which is preliminary data.</text>
</comment>
<evidence type="ECO:0000259" key="6">
    <source>
        <dbReference type="Pfam" id="PF04932"/>
    </source>
</evidence>
<organism evidence="8 9">
    <name type="scientific">Erythrobacter ramosus</name>
    <dbReference type="NCBI Taxonomy" id="35811"/>
    <lineage>
        <taxon>Bacteria</taxon>
        <taxon>Pseudomonadati</taxon>
        <taxon>Pseudomonadota</taxon>
        <taxon>Alphaproteobacteria</taxon>
        <taxon>Sphingomonadales</taxon>
        <taxon>Erythrobacteraceae</taxon>
        <taxon>Erythrobacter/Porphyrobacter group</taxon>
        <taxon>Erythrobacter</taxon>
    </lineage>
</organism>
<dbReference type="Pfam" id="PF04932">
    <property type="entry name" value="Wzy_C"/>
    <property type="match status" value="1"/>
</dbReference>
<evidence type="ECO:0000313" key="7">
    <source>
        <dbReference type="EMBL" id="MBB3777189.1"/>
    </source>
</evidence>
<feature type="domain" description="O-antigen ligase-related" evidence="6">
    <location>
        <begin position="227"/>
        <end position="369"/>
    </location>
</feature>
<evidence type="ECO:0000256" key="5">
    <source>
        <dbReference type="SAM" id="Phobius"/>
    </source>
</evidence>
<feature type="transmembrane region" description="Helical" evidence="5">
    <location>
        <begin position="267"/>
        <end position="285"/>
    </location>
</feature>
<dbReference type="InterPro" id="IPR051533">
    <property type="entry name" value="WaaL-like"/>
</dbReference>
<feature type="transmembrane region" description="Helical" evidence="5">
    <location>
        <begin position="114"/>
        <end position="132"/>
    </location>
</feature>
<evidence type="ECO:0000256" key="1">
    <source>
        <dbReference type="ARBA" id="ARBA00004141"/>
    </source>
</evidence>
<dbReference type="InterPro" id="IPR007016">
    <property type="entry name" value="O-antigen_ligase-rel_domated"/>
</dbReference>
<feature type="transmembrane region" description="Helical" evidence="5">
    <location>
        <begin position="242"/>
        <end position="260"/>
    </location>
</feature>
<protein>
    <submittedName>
        <fullName evidence="7">O-antigen ligase</fullName>
    </submittedName>
</protein>
<dbReference type="GO" id="GO:0016020">
    <property type="term" value="C:membrane"/>
    <property type="evidence" value="ECO:0007669"/>
    <property type="project" value="UniProtKB-SubCell"/>
</dbReference>
<reference evidence="7 10" key="2">
    <citation type="submission" date="2020-08" db="EMBL/GenBank/DDBJ databases">
        <title>Genomic Encyclopedia of Type Strains, Phase IV (KMG-IV): sequencing the most valuable type-strain genomes for metagenomic binning, comparative biology and taxonomic classification.</title>
        <authorList>
            <person name="Goeker M."/>
        </authorList>
    </citation>
    <scope>NUCLEOTIDE SEQUENCE [LARGE SCALE GENOMIC DNA]</scope>
    <source>
        <strain evidence="7 10">DSM 8510</strain>
    </source>
</reference>
<evidence type="ECO:0000256" key="4">
    <source>
        <dbReference type="ARBA" id="ARBA00023136"/>
    </source>
</evidence>
<keyword evidence="7" id="KW-0436">Ligase</keyword>
<dbReference type="PANTHER" id="PTHR37422:SF13">
    <property type="entry name" value="LIPOPOLYSACCHARIDE BIOSYNTHESIS PROTEIN PA4999-RELATED"/>
    <property type="match status" value="1"/>
</dbReference>
<feature type="transmembrane region" description="Helical" evidence="5">
    <location>
        <begin position="388"/>
        <end position="409"/>
    </location>
</feature>
<reference evidence="8 9" key="1">
    <citation type="submission" date="2019-12" db="EMBL/GenBank/DDBJ databases">
        <title>Genomic-based taxomic classification of the family Erythrobacteraceae.</title>
        <authorList>
            <person name="Xu L."/>
        </authorList>
    </citation>
    <scope>NUCLEOTIDE SEQUENCE [LARGE SCALE GENOMIC DNA]</scope>
    <source>
        <strain evidence="8 9">JCM 10282</strain>
    </source>
</reference>
<dbReference type="PANTHER" id="PTHR37422">
    <property type="entry name" value="TEICHURONIC ACID BIOSYNTHESIS PROTEIN TUAE"/>
    <property type="match status" value="1"/>
</dbReference>
<evidence type="ECO:0000256" key="2">
    <source>
        <dbReference type="ARBA" id="ARBA00022692"/>
    </source>
</evidence>
<dbReference type="EMBL" id="WTYB01000006">
    <property type="protein sequence ID" value="MXP39975.1"/>
    <property type="molecule type" value="Genomic_DNA"/>
</dbReference>
<evidence type="ECO:0000313" key="8">
    <source>
        <dbReference type="EMBL" id="MXP39975.1"/>
    </source>
</evidence>
<dbReference type="RefSeq" id="WP_160762127.1">
    <property type="nucleotide sequence ID" value="NZ_BAAADZ010000003.1"/>
</dbReference>
<dbReference type="EMBL" id="JACICE010000006">
    <property type="protein sequence ID" value="MBB3777189.1"/>
    <property type="molecule type" value="Genomic_DNA"/>
</dbReference>
<keyword evidence="10" id="KW-1185">Reference proteome</keyword>
<feature type="transmembrane region" description="Helical" evidence="5">
    <location>
        <begin position="415"/>
        <end position="438"/>
    </location>
</feature>
<evidence type="ECO:0000313" key="9">
    <source>
        <dbReference type="Proteomes" id="UP000430021"/>
    </source>
</evidence>
<proteinExistence type="predicted"/>
<keyword evidence="2 5" id="KW-0812">Transmembrane</keyword>